<dbReference type="AlphaFoldDB" id="A0A098M2L2"/>
<dbReference type="Proteomes" id="UP000029734">
    <property type="component" value="Unassembled WGS sequence"/>
</dbReference>
<dbReference type="RefSeq" id="WP_036654713.1">
    <property type="nucleotide sequence ID" value="NZ_JQCR01000003.1"/>
</dbReference>
<keyword evidence="2" id="KW-1185">Reference proteome</keyword>
<reference evidence="1 2" key="1">
    <citation type="submission" date="2014-08" db="EMBL/GenBank/DDBJ databases">
        <authorList>
            <person name="den Bakker H.C."/>
        </authorList>
    </citation>
    <scope>NUCLEOTIDE SEQUENCE [LARGE SCALE GENOMIC DNA]</scope>
    <source>
        <strain evidence="1 2">DSM 18334</strain>
    </source>
</reference>
<evidence type="ECO:0000313" key="1">
    <source>
        <dbReference type="EMBL" id="KGE16639.1"/>
    </source>
</evidence>
<name>A0A098M2L2_9BACL</name>
<comment type="caution">
    <text evidence="1">The sequence shown here is derived from an EMBL/GenBank/DDBJ whole genome shotgun (WGS) entry which is preliminary data.</text>
</comment>
<dbReference type="EMBL" id="JQCR01000003">
    <property type="protein sequence ID" value="KGE16639.1"/>
    <property type="molecule type" value="Genomic_DNA"/>
</dbReference>
<accession>A0A098M2L2</accession>
<protein>
    <submittedName>
        <fullName evidence="1">Uncharacterized protein</fullName>
    </submittedName>
</protein>
<organism evidence="1 2">
    <name type="scientific">Paenibacillus wynnii</name>
    <dbReference type="NCBI Taxonomy" id="268407"/>
    <lineage>
        <taxon>Bacteria</taxon>
        <taxon>Bacillati</taxon>
        <taxon>Bacillota</taxon>
        <taxon>Bacilli</taxon>
        <taxon>Bacillales</taxon>
        <taxon>Paenibacillaceae</taxon>
        <taxon>Paenibacillus</taxon>
    </lineage>
</organism>
<sequence length="71" mass="8091">MNDQQRKALIEMTLLTGWKYSILNEAMSLLTDQSYTREQAGQKLLEVVADMGDSEQAYLSTAFGFETEKDH</sequence>
<evidence type="ECO:0000313" key="2">
    <source>
        <dbReference type="Proteomes" id="UP000029734"/>
    </source>
</evidence>
<dbReference type="STRING" id="268407.PWYN_18190"/>
<proteinExistence type="predicted"/>
<reference evidence="1 2" key="2">
    <citation type="submission" date="2014-10" db="EMBL/GenBank/DDBJ databases">
        <title>Comparative genomics of the Paenibacillus odorifer group.</title>
        <authorList>
            <person name="Tsai Y.-C."/>
            <person name="Martin N."/>
            <person name="Korlach J."/>
            <person name="Wiedmann M."/>
        </authorList>
    </citation>
    <scope>NUCLEOTIDE SEQUENCE [LARGE SCALE GENOMIC DNA]</scope>
    <source>
        <strain evidence="1 2">DSM 18334</strain>
    </source>
</reference>
<gene>
    <name evidence="1" type="ORF">PWYN_18190</name>
</gene>
<dbReference type="OrthoDB" id="2651430at2"/>